<keyword evidence="3" id="KW-1185">Reference proteome</keyword>
<evidence type="ECO:0000256" key="1">
    <source>
        <dbReference type="SAM" id="Phobius"/>
    </source>
</evidence>
<feature type="transmembrane region" description="Helical" evidence="1">
    <location>
        <begin position="39"/>
        <end position="60"/>
    </location>
</feature>
<proteinExistence type="predicted"/>
<evidence type="ECO:0000313" key="3">
    <source>
        <dbReference type="Proteomes" id="UP001183648"/>
    </source>
</evidence>
<dbReference type="Proteomes" id="UP001183648">
    <property type="component" value="Unassembled WGS sequence"/>
</dbReference>
<keyword evidence="1" id="KW-0472">Membrane</keyword>
<evidence type="ECO:0000313" key="2">
    <source>
        <dbReference type="EMBL" id="MDR7363010.1"/>
    </source>
</evidence>
<feature type="transmembrane region" description="Helical" evidence="1">
    <location>
        <begin position="66"/>
        <end position="85"/>
    </location>
</feature>
<sequence length="100" mass="10876">MASSPPRRPTDPDEVPSLFAALVRNLGPGRSRAARQMNLEVVLGILGFFSIMALISLVAAELRGGGALFESLVTIAFLGLTWMTYRSWRRGGGWSSELPR</sequence>
<dbReference type="RefSeq" id="WP_310302838.1">
    <property type="nucleotide sequence ID" value="NZ_BAAAPS010000013.1"/>
</dbReference>
<comment type="caution">
    <text evidence="2">The sequence shown here is derived from an EMBL/GenBank/DDBJ whole genome shotgun (WGS) entry which is preliminary data.</text>
</comment>
<gene>
    <name evidence="2" type="ORF">J2S63_002563</name>
</gene>
<organism evidence="2 3">
    <name type="scientific">Nocardioides marmoribigeumensis</name>
    <dbReference type="NCBI Taxonomy" id="433649"/>
    <lineage>
        <taxon>Bacteria</taxon>
        <taxon>Bacillati</taxon>
        <taxon>Actinomycetota</taxon>
        <taxon>Actinomycetes</taxon>
        <taxon>Propionibacteriales</taxon>
        <taxon>Nocardioidaceae</taxon>
        <taxon>Nocardioides</taxon>
    </lineage>
</organism>
<protein>
    <submittedName>
        <fullName evidence="2">Uncharacterized protein</fullName>
    </submittedName>
</protein>
<keyword evidence="1" id="KW-1133">Transmembrane helix</keyword>
<reference evidence="2 3" key="1">
    <citation type="submission" date="2023-07" db="EMBL/GenBank/DDBJ databases">
        <title>Sequencing the genomes of 1000 actinobacteria strains.</title>
        <authorList>
            <person name="Klenk H.-P."/>
        </authorList>
    </citation>
    <scope>NUCLEOTIDE SEQUENCE [LARGE SCALE GENOMIC DNA]</scope>
    <source>
        <strain evidence="2 3">DSM 19426</strain>
    </source>
</reference>
<name>A0ABU2BX93_9ACTN</name>
<keyword evidence="1" id="KW-0812">Transmembrane</keyword>
<dbReference type="EMBL" id="JAVDYG010000001">
    <property type="protein sequence ID" value="MDR7363010.1"/>
    <property type="molecule type" value="Genomic_DNA"/>
</dbReference>
<accession>A0ABU2BX93</accession>